<evidence type="ECO:0000256" key="2">
    <source>
        <dbReference type="PROSITE-ProRule" id="PRU00176"/>
    </source>
</evidence>
<feature type="domain" description="RRM" evidence="3">
    <location>
        <begin position="63"/>
        <end position="142"/>
    </location>
</feature>
<evidence type="ECO:0000313" key="4">
    <source>
        <dbReference type="EMBL" id="KAF7763940.1"/>
    </source>
</evidence>
<dbReference type="SUPFAM" id="SSF54928">
    <property type="entry name" value="RNA-binding domain, RBD"/>
    <property type="match status" value="1"/>
</dbReference>
<dbReference type="Proteomes" id="UP000629468">
    <property type="component" value="Unassembled WGS sequence"/>
</dbReference>
<comment type="caution">
    <text evidence="4">The sequence shown here is derived from an EMBL/GenBank/DDBJ whole genome shotgun (WGS) entry which is preliminary data.</text>
</comment>
<dbReference type="InterPro" id="IPR051229">
    <property type="entry name" value="ALYREF_mRNA_export"/>
</dbReference>
<dbReference type="InterPro" id="IPR012677">
    <property type="entry name" value="Nucleotide-bd_a/b_plait_sf"/>
</dbReference>
<accession>A0A8H7C6B5</accession>
<sequence>MFNQTHVQRLQAAAAARLNKFHRPKHQLLGNKAIPAPAWKLNVVGNVNNANSAGARKGKEVCSKILLSQLPVDVPALEVEDLFKKTVGPLKDMFLVCNSQGKSKGMAVVTFARPGDAAIARQKYNGKVVDGRRALKVEIVYDGIPGPVDQAPPVVTPALLGRLGGRISDEPTNLKVSPSKPALTLQERTQPPVVPPRRIRYKKGPKRLKKKQLVANSITGRVGGHVAKASLSKDDLDKEMEDYRAGAIGIAV</sequence>
<protein>
    <recommendedName>
        <fullName evidence="3">RRM domain-containing protein</fullName>
    </recommendedName>
</protein>
<dbReference type="InterPro" id="IPR035979">
    <property type="entry name" value="RBD_domain_sf"/>
</dbReference>
<name>A0A8H7C6B5_AGABI</name>
<dbReference type="Pfam" id="PF00076">
    <property type="entry name" value="RRM_1"/>
    <property type="match status" value="1"/>
</dbReference>
<proteinExistence type="predicted"/>
<dbReference type="GO" id="GO:0005634">
    <property type="term" value="C:nucleus"/>
    <property type="evidence" value="ECO:0007669"/>
    <property type="project" value="TreeGrafter"/>
</dbReference>
<reference evidence="4 5" key="1">
    <citation type="journal article" name="Sci. Rep.">
        <title>Telomere-to-telomere assembled and centromere annotated genomes of the two main subspecies of the button mushroom Agaricus bisporus reveal especially polymorphic chromosome ends.</title>
        <authorList>
            <person name="Sonnenberg A.S.M."/>
            <person name="Sedaghat-Telgerd N."/>
            <person name="Lavrijssen B."/>
            <person name="Ohm R.A."/>
            <person name="Hendrickx P.M."/>
            <person name="Scholtmeijer K."/>
            <person name="Baars J.J.P."/>
            <person name="van Peer A."/>
        </authorList>
    </citation>
    <scope>NUCLEOTIDE SEQUENCE [LARGE SCALE GENOMIC DNA]</scope>
    <source>
        <strain evidence="4 5">H119_p4</strain>
    </source>
</reference>
<dbReference type="InterPro" id="IPR000504">
    <property type="entry name" value="RRM_dom"/>
</dbReference>
<dbReference type="GO" id="GO:0003729">
    <property type="term" value="F:mRNA binding"/>
    <property type="evidence" value="ECO:0007669"/>
    <property type="project" value="TreeGrafter"/>
</dbReference>
<evidence type="ECO:0000259" key="3">
    <source>
        <dbReference type="PROSITE" id="PS50102"/>
    </source>
</evidence>
<keyword evidence="1 2" id="KW-0694">RNA-binding</keyword>
<dbReference type="EMBL" id="JABXXO010000011">
    <property type="protein sequence ID" value="KAF7763940.1"/>
    <property type="molecule type" value="Genomic_DNA"/>
</dbReference>
<dbReference type="Gene3D" id="3.30.70.330">
    <property type="match status" value="1"/>
</dbReference>
<evidence type="ECO:0000313" key="5">
    <source>
        <dbReference type="Proteomes" id="UP000629468"/>
    </source>
</evidence>
<dbReference type="PANTHER" id="PTHR19965">
    <property type="entry name" value="RNA AND EXPORT FACTOR BINDING PROTEIN"/>
    <property type="match status" value="1"/>
</dbReference>
<dbReference type="SMART" id="SM00360">
    <property type="entry name" value="RRM"/>
    <property type="match status" value="1"/>
</dbReference>
<dbReference type="AlphaFoldDB" id="A0A8H7C6B5"/>
<organism evidence="4 5">
    <name type="scientific">Agaricus bisporus var. burnettii</name>
    <dbReference type="NCBI Taxonomy" id="192524"/>
    <lineage>
        <taxon>Eukaryota</taxon>
        <taxon>Fungi</taxon>
        <taxon>Dikarya</taxon>
        <taxon>Basidiomycota</taxon>
        <taxon>Agaricomycotina</taxon>
        <taxon>Agaricomycetes</taxon>
        <taxon>Agaricomycetidae</taxon>
        <taxon>Agaricales</taxon>
        <taxon>Agaricineae</taxon>
        <taxon>Agaricaceae</taxon>
        <taxon>Agaricus</taxon>
    </lineage>
</organism>
<dbReference type="PROSITE" id="PS50102">
    <property type="entry name" value="RRM"/>
    <property type="match status" value="1"/>
</dbReference>
<evidence type="ECO:0000256" key="1">
    <source>
        <dbReference type="ARBA" id="ARBA00022884"/>
    </source>
</evidence>
<dbReference type="PANTHER" id="PTHR19965:SF35">
    <property type="entry name" value="RNA ANNEALING PROTEIN YRA1"/>
    <property type="match status" value="1"/>
</dbReference>
<gene>
    <name evidence="4" type="ORF">Agabi119p4_8477</name>
</gene>